<dbReference type="InterPro" id="IPR016898">
    <property type="entry name" value="Polyphosphate_phosphotransfera"/>
</dbReference>
<dbReference type="Proteomes" id="UP000232693">
    <property type="component" value="Chromosome"/>
</dbReference>
<organism evidence="4 5">
    <name type="scientific">Kangiella profundi</name>
    <dbReference type="NCBI Taxonomy" id="1561924"/>
    <lineage>
        <taxon>Bacteria</taxon>
        <taxon>Pseudomonadati</taxon>
        <taxon>Pseudomonadota</taxon>
        <taxon>Gammaproteobacteria</taxon>
        <taxon>Kangiellales</taxon>
        <taxon>Kangiellaceae</taxon>
        <taxon>Kangiella</taxon>
    </lineage>
</organism>
<dbReference type="GO" id="GO:0008976">
    <property type="term" value="F:polyphosphate kinase activity"/>
    <property type="evidence" value="ECO:0007669"/>
    <property type="project" value="InterPro"/>
</dbReference>
<evidence type="ECO:0000256" key="1">
    <source>
        <dbReference type="ARBA" id="ARBA00009924"/>
    </source>
</evidence>
<evidence type="ECO:0000313" key="5">
    <source>
        <dbReference type="Proteomes" id="UP000232693"/>
    </source>
</evidence>
<accession>A0A2K9A1D6</accession>
<dbReference type="GO" id="GO:0006797">
    <property type="term" value="P:polyphosphate metabolic process"/>
    <property type="evidence" value="ECO:0007669"/>
    <property type="project" value="InterPro"/>
</dbReference>
<sequence>MDLVIIVYKVPTYMADSHQANSSLFHCVDSPFLMPFDGQLAINQLQTSPSSALTKDEYKAQLQVNSDALYHLQHKMFADNRFSVLLIFQALDAAGKDSTIRKVFSGINPAGFQVHSFKQPSSQELDHDFLWRTNKALPERGRIGIFNRSYYEEVLVVRVHPKYLLNQRLPNLTDNDISSIVHDTHFWSDRFQSINSHEAHLARNGTMILKFFLNVSQQEQHRRFLSRIHNPEKNWKFSSSDIEESQLWDKYQHAYQEALANTSRHWAPWYIIPADNKAAMRAIVSQLVLDNISRLPLQFPSLSDEDQAALPAYEKILNDSVDK</sequence>
<proteinExistence type="inferred from homology"/>
<dbReference type="Pfam" id="PF03976">
    <property type="entry name" value="PPK2"/>
    <property type="match status" value="2"/>
</dbReference>
<dbReference type="OrthoDB" id="9775224at2"/>
<evidence type="ECO:0000313" key="4">
    <source>
        <dbReference type="EMBL" id="AUD77705.1"/>
    </source>
</evidence>
<keyword evidence="5" id="KW-1185">Reference proteome</keyword>
<dbReference type="InterPro" id="IPR027417">
    <property type="entry name" value="P-loop_NTPase"/>
</dbReference>
<dbReference type="AlphaFoldDB" id="A0A2K9A1D6"/>
<dbReference type="KEGG" id="kpd:CW740_00025"/>
<reference evidence="4 5" key="1">
    <citation type="submission" date="2017-12" db="EMBL/GenBank/DDBJ databases">
        <title>Kangiella profundi FT102 completed genome.</title>
        <authorList>
            <person name="Xu J."/>
            <person name="Wang J."/>
            <person name="Lu Y."/>
        </authorList>
    </citation>
    <scope>NUCLEOTIDE SEQUENCE [LARGE SCALE GENOMIC DNA]</scope>
    <source>
        <strain evidence="4 5">FT102</strain>
    </source>
</reference>
<dbReference type="Gene3D" id="3.40.50.300">
    <property type="entry name" value="P-loop containing nucleotide triphosphate hydrolases"/>
    <property type="match status" value="1"/>
</dbReference>
<dbReference type="InterPro" id="IPR022300">
    <property type="entry name" value="PPK2-rel_1"/>
</dbReference>
<comment type="similarity">
    <text evidence="1">Belongs to the polyphosphate kinase 2 (PPK2) family. Class I subfamily.</text>
</comment>
<name>A0A2K9A1D6_9GAMM</name>
<dbReference type="NCBIfam" id="TIGR03709">
    <property type="entry name" value="PPK2_rel_1"/>
    <property type="match status" value="1"/>
</dbReference>
<dbReference type="SUPFAM" id="SSF52540">
    <property type="entry name" value="P-loop containing nucleoside triphosphate hydrolases"/>
    <property type="match status" value="1"/>
</dbReference>
<dbReference type="PANTHER" id="PTHR34383">
    <property type="entry name" value="POLYPHOSPHATE:AMP PHOSPHOTRANSFERASE-RELATED"/>
    <property type="match status" value="1"/>
</dbReference>
<keyword evidence="2 4" id="KW-0808">Transferase</keyword>
<dbReference type="PANTHER" id="PTHR34383:SF3">
    <property type="entry name" value="POLYPHOSPHATE:AMP PHOSPHOTRANSFERASE"/>
    <property type="match status" value="1"/>
</dbReference>
<evidence type="ECO:0000256" key="2">
    <source>
        <dbReference type="ARBA" id="ARBA00022679"/>
    </source>
</evidence>
<dbReference type="EMBL" id="CP025120">
    <property type="protein sequence ID" value="AUD77705.1"/>
    <property type="molecule type" value="Genomic_DNA"/>
</dbReference>
<protein>
    <submittedName>
        <fullName evidence="4">Phosphate--nucleotide phosphotransferase</fullName>
    </submittedName>
</protein>
<dbReference type="PIRSF" id="PIRSF028756">
    <property type="entry name" value="PPK2_prd"/>
    <property type="match status" value="1"/>
</dbReference>
<evidence type="ECO:0000256" key="3">
    <source>
        <dbReference type="ARBA" id="ARBA00022777"/>
    </source>
</evidence>
<dbReference type="InterPro" id="IPR022488">
    <property type="entry name" value="PPK2-related"/>
</dbReference>
<gene>
    <name evidence="4" type="ORF">CW740_00025</name>
</gene>
<keyword evidence="3" id="KW-0418">Kinase</keyword>